<sequence>LRFLGRLLTPTLYYNTSRRVDGQLMTCDLRVQTGHLRGTLGKQISILSQAGLHLFPR</sequence>
<accession>A0A392UIQ8</accession>
<comment type="caution">
    <text evidence="1">The sequence shown here is derived from an EMBL/GenBank/DDBJ whole genome shotgun (WGS) entry which is preliminary data.</text>
</comment>
<proteinExistence type="predicted"/>
<protein>
    <submittedName>
        <fullName evidence="1">Uncharacterized protein</fullName>
    </submittedName>
</protein>
<evidence type="ECO:0000313" key="1">
    <source>
        <dbReference type="EMBL" id="MCI71625.1"/>
    </source>
</evidence>
<keyword evidence="2" id="KW-1185">Reference proteome</keyword>
<reference evidence="1 2" key="1">
    <citation type="journal article" date="2018" name="Front. Plant Sci.">
        <title>Red Clover (Trifolium pratense) and Zigzag Clover (T. medium) - A Picture of Genomic Similarities and Differences.</title>
        <authorList>
            <person name="Dluhosova J."/>
            <person name="Istvanek J."/>
            <person name="Nedelnik J."/>
            <person name="Repkova J."/>
        </authorList>
    </citation>
    <scope>NUCLEOTIDE SEQUENCE [LARGE SCALE GENOMIC DNA]</scope>
    <source>
        <strain evidence="2">cv. 10/8</strain>
        <tissue evidence="1">Leaf</tissue>
    </source>
</reference>
<feature type="non-terminal residue" evidence="1">
    <location>
        <position position="1"/>
    </location>
</feature>
<organism evidence="1 2">
    <name type="scientific">Trifolium medium</name>
    <dbReference type="NCBI Taxonomy" id="97028"/>
    <lineage>
        <taxon>Eukaryota</taxon>
        <taxon>Viridiplantae</taxon>
        <taxon>Streptophyta</taxon>
        <taxon>Embryophyta</taxon>
        <taxon>Tracheophyta</taxon>
        <taxon>Spermatophyta</taxon>
        <taxon>Magnoliopsida</taxon>
        <taxon>eudicotyledons</taxon>
        <taxon>Gunneridae</taxon>
        <taxon>Pentapetalae</taxon>
        <taxon>rosids</taxon>
        <taxon>fabids</taxon>
        <taxon>Fabales</taxon>
        <taxon>Fabaceae</taxon>
        <taxon>Papilionoideae</taxon>
        <taxon>50 kb inversion clade</taxon>
        <taxon>NPAAA clade</taxon>
        <taxon>Hologalegina</taxon>
        <taxon>IRL clade</taxon>
        <taxon>Trifolieae</taxon>
        <taxon>Trifolium</taxon>
    </lineage>
</organism>
<evidence type="ECO:0000313" key="2">
    <source>
        <dbReference type="Proteomes" id="UP000265520"/>
    </source>
</evidence>
<dbReference type="Proteomes" id="UP000265520">
    <property type="component" value="Unassembled WGS sequence"/>
</dbReference>
<dbReference type="AlphaFoldDB" id="A0A392UIQ8"/>
<name>A0A392UIQ8_9FABA</name>
<dbReference type="EMBL" id="LXQA010799985">
    <property type="protein sequence ID" value="MCI71625.1"/>
    <property type="molecule type" value="Genomic_DNA"/>
</dbReference>